<dbReference type="InterPro" id="IPR016181">
    <property type="entry name" value="Acyl_CoA_acyltransferase"/>
</dbReference>
<accession>A0A239MP10</accession>
<keyword evidence="3" id="KW-1185">Reference proteome</keyword>
<evidence type="ECO:0000313" key="2">
    <source>
        <dbReference type="EMBL" id="SNT44476.1"/>
    </source>
</evidence>
<dbReference type="EMBL" id="FZPH01000006">
    <property type="protein sequence ID" value="SNT44476.1"/>
    <property type="molecule type" value="Genomic_DNA"/>
</dbReference>
<name>A0A239MP10_9ACTN</name>
<dbReference type="OrthoDB" id="5173601at2"/>
<dbReference type="Proteomes" id="UP000198362">
    <property type="component" value="Unassembled WGS sequence"/>
</dbReference>
<proteinExistence type="predicted"/>
<evidence type="ECO:0000313" key="3">
    <source>
        <dbReference type="Proteomes" id="UP000198362"/>
    </source>
</evidence>
<dbReference type="PROSITE" id="PS51186">
    <property type="entry name" value="GNAT"/>
    <property type="match status" value="1"/>
</dbReference>
<dbReference type="GO" id="GO:0016747">
    <property type="term" value="F:acyltransferase activity, transferring groups other than amino-acyl groups"/>
    <property type="evidence" value="ECO:0007669"/>
    <property type="project" value="InterPro"/>
</dbReference>
<dbReference type="Gene3D" id="3.40.630.30">
    <property type="match status" value="1"/>
</dbReference>
<dbReference type="AlphaFoldDB" id="A0A239MP10"/>
<feature type="domain" description="N-acetyltransferase" evidence="1">
    <location>
        <begin position="1"/>
        <end position="143"/>
    </location>
</feature>
<sequence length="163" mass="18490">MEIRPASAEGMLYLERVLGPERTAFYRHRLKRQGVILTSWEGEEPTGAVYVTWEPADEDVVRMHLPGVPFVHGLHVAAPLRNRGRGKALVREAEELDEVRMAGRLAAGVDLDEDQVARWWTRLGYREWAHGIADTVREEHAPDGTVRTVPDLCRIFVKDLDPS</sequence>
<evidence type="ECO:0000259" key="1">
    <source>
        <dbReference type="PROSITE" id="PS51186"/>
    </source>
</evidence>
<gene>
    <name evidence="2" type="ORF">SAMN05421812_106115</name>
</gene>
<dbReference type="Pfam" id="PF00583">
    <property type="entry name" value="Acetyltransf_1"/>
    <property type="match status" value="1"/>
</dbReference>
<dbReference type="SUPFAM" id="SSF55729">
    <property type="entry name" value="Acyl-CoA N-acyltransferases (Nat)"/>
    <property type="match status" value="1"/>
</dbReference>
<organism evidence="2 3">
    <name type="scientific">Asanoa hainanensis</name>
    <dbReference type="NCBI Taxonomy" id="560556"/>
    <lineage>
        <taxon>Bacteria</taxon>
        <taxon>Bacillati</taxon>
        <taxon>Actinomycetota</taxon>
        <taxon>Actinomycetes</taxon>
        <taxon>Micromonosporales</taxon>
        <taxon>Micromonosporaceae</taxon>
        <taxon>Asanoa</taxon>
    </lineage>
</organism>
<protein>
    <submittedName>
        <fullName evidence="2">Acetyltransferase (GNAT) family protein</fullName>
    </submittedName>
</protein>
<reference evidence="2 3" key="1">
    <citation type="submission" date="2017-06" db="EMBL/GenBank/DDBJ databases">
        <authorList>
            <person name="Kim H.J."/>
            <person name="Triplett B.A."/>
        </authorList>
    </citation>
    <scope>NUCLEOTIDE SEQUENCE [LARGE SCALE GENOMIC DNA]</scope>
    <source>
        <strain evidence="2 3">CGMCC 4.5593</strain>
    </source>
</reference>
<dbReference type="InterPro" id="IPR000182">
    <property type="entry name" value="GNAT_dom"/>
</dbReference>
<dbReference type="RefSeq" id="WP_144022632.1">
    <property type="nucleotide sequence ID" value="NZ_FZPH01000006.1"/>
</dbReference>
<keyword evidence="2" id="KW-0808">Transferase</keyword>